<dbReference type="EMBL" id="CAXAMM010008269">
    <property type="protein sequence ID" value="CAK9016911.1"/>
    <property type="molecule type" value="Genomic_DNA"/>
</dbReference>
<evidence type="ECO:0000256" key="1">
    <source>
        <dbReference type="SAM" id="MobiDB-lite"/>
    </source>
</evidence>
<comment type="caution">
    <text evidence="2">The sequence shown here is derived from an EMBL/GenBank/DDBJ whole genome shotgun (WGS) entry which is preliminary data.</text>
</comment>
<evidence type="ECO:0008006" key="4">
    <source>
        <dbReference type="Google" id="ProtNLM"/>
    </source>
</evidence>
<sequence length="630" mass="66407">GRSFLIQSMQAVDASRMAAIVADIMDGIQDEMLTAMSSHMRSAAAACADVCAARLRTLQTALSRHLDEARRQQIELGCGAAAPLTTTSLATQQALDLPSLGGYVALSPEAERVVGRVRSAVGRSGRSFEEVFRGFCRSGGRGATTMDRADLARVLSTFEPDIDPEVVARLWRLTVPDGAQGLDFNSFCTWFCPGGRTLSGHGSVLTPMGGLSESQMLSQLLEKSSMSRSPSGGGLGHPSSPLSASMPNLCHFGLDQALPLSPGARLSSTLTPEQLLATEWRQERPRSAWPTWPALEAGCAQPPPARLSPLLQDDFPTVACLSRLQGYLAARGFTLNNAFVLYDTHMEQAVTQEGFVSAIEHHGFPLSRAEAEAIFNRLARRKSNQVLALYFEDLQSCMASLPNPLPQVQWGKDLIKSVDKITRGQGTPLETLFRHLGTDSVAELDVRAILSRYSPLSAPQWANLLPLLDKNPDGTVPWQFVLRWAGLDCQLNGAAPASPPLPAVPAAPVPAPAAPALAPPVPPLANRPATAPSLPVGPTSSLSPPAPPPRSPPVPTVPTVSTSRPSVPALLTSPPPPGPSGIPLAPVSAGPPPLPPTHMPGPPPPPTPLAPASCLGRGPFPPSVSAWGRS</sequence>
<dbReference type="Gene3D" id="1.10.238.10">
    <property type="entry name" value="EF-hand"/>
    <property type="match status" value="1"/>
</dbReference>
<protein>
    <recommendedName>
        <fullName evidence="4">Calmodulin</fullName>
    </recommendedName>
</protein>
<organism evidence="2 3">
    <name type="scientific">Durusdinium trenchii</name>
    <dbReference type="NCBI Taxonomy" id="1381693"/>
    <lineage>
        <taxon>Eukaryota</taxon>
        <taxon>Sar</taxon>
        <taxon>Alveolata</taxon>
        <taxon>Dinophyceae</taxon>
        <taxon>Suessiales</taxon>
        <taxon>Symbiodiniaceae</taxon>
        <taxon>Durusdinium</taxon>
    </lineage>
</organism>
<feature type="compositionally biased region" description="Pro residues" evidence="1">
    <location>
        <begin position="544"/>
        <end position="556"/>
    </location>
</feature>
<gene>
    <name evidence="2" type="ORF">SCF082_LOCUS13402</name>
</gene>
<reference evidence="2 3" key="1">
    <citation type="submission" date="2024-02" db="EMBL/GenBank/DDBJ databases">
        <authorList>
            <person name="Chen Y."/>
            <person name="Shah S."/>
            <person name="Dougan E. K."/>
            <person name="Thang M."/>
            <person name="Chan C."/>
        </authorList>
    </citation>
    <scope>NUCLEOTIDE SEQUENCE [LARGE SCALE GENOMIC DNA]</scope>
</reference>
<feature type="region of interest" description="Disordered" evidence="1">
    <location>
        <begin position="522"/>
        <end position="630"/>
    </location>
</feature>
<evidence type="ECO:0000313" key="3">
    <source>
        <dbReference type="Proteomes" id="UP001642464"/>
    </source>
</evidence>
<accession>A0ABP0JRN9</accession>
<proteinExistence type="predicted"/>
<dbReference type="Proteomes" id="UP001642464">
    <property type="component" value="Unassembled WGS sequence"/>
</dbReference>
<feature type="compositionally biased region" description="Low complexity" evidence="1">
    <location>
        <begin position="557"/>
        <end position="572"/>
    </location>
</feature>
<dbReference type="SUPFAM" id="SSF47473">
    <property type="entry name" value="EF-hand"/>
    <property type="match status" value="1"/>
</dbReference>
<evidence type="ECO:0000313" key="2">
    <source>
        <dbReference type="EMBL" id="CAK9016911.1"/>
    </source>
</evidence>
<feature type="non-terminal residue" evidence="2">
    <location>
        <position position="1"/>
    </location>
</feature>
<name>A0ABP0JRN9_9DINO</name>
<dbReference type="InterPro" id="IPR011992">
    <property type="entry name" value="EF-hand-dom_pair"/>
</dbReference>
<feature type="compositionally biased region" description="Pro residues" evidence="1">
    <location>
        <begin position="589"/>
        <end position="609"/>
    </location>
</feature>
<keyword evidence="3" id="KW-1185">Reference proteome</keyword>